<evidence type="ECO:0000313" key="1">
    <source>
        <dbReference type="EMBL" id="KAL2512368.1"/>
    </source>
</evidence>
<dbReference type="EMBL" id="JBFOLK010000005">
    <property type="protein sequence ID" value="KAL2512368.1"/>
    <property type="molecule type" value="Genomic_DNA"/>
</dbReference>
<gene>
    <name evidence="1" type="ORF">Adt_17968</name>
</gene>
<dbReference type="Proteomes" id="UP001604336">
    <property type="component" value="Unassembled WGS sequence"/>
</dbReference>
<name>A0ABD1TI09_9LAMI</name>
<evidence type="ECO:0000313" key="2">
    <source>
        <dbReference type="Proteomes" id="UP001604336"/>
    </source>
</evidence>
<dbReference type="AlphaFoldDB" id="A0ABD1TI09"/>
<organism evidence="1 2">
    <name type="scientific">Abeliophyllum distichum</name>
    <dbReference type="NCBI Taxonomy" id="126358"/>
    <lineage>
        <taxon>Eukaryota</taxon>
        <taxon>Viridiplantae</taxon>
        <taxon>Streptophyta</taxon>
        <taxon>Embryophyta</taxon>
        <taxon>Tracheophyta</taxon>
        <taxon>Spermatophyta</taxon>
        <taxon>Magnoliopsida</taxon>
        <taxon>eudicotyledons</taxon>
        <taxon>Gunneridae</taxon>
        <taxon>Pentapetalae</taxon>
        <taxon>asterids</taxon>
        <taxon>lamiids</taxon>
        <taxon>Lamiales</taxon>
        <taxon>Oleaceae</taxon>
        <taxon>Forsythieae</taxon>
        <taxon>Abeliophyllum</taxon>
    </lineage>
</organism>
<keyword evidence="2" id="KW-1185">Reference proteome</keyword>
<proteinExistence type="predicted"/>
<protein>
    <submittedName>
        <fullName evidence="1">CCHC-type domain-containing protein</fullName>
    </submittedName>
</protein>
<sequence>MDTNGSNVVSPTIGATNVVPPMAIPVQTTSVPHREKPEKFSGVDFKRWQQTMIFYLITLNLARFLSEDPPVVQEGTNNRESLIALDVWKTLRLLVQKLHLKWTGQYTIRCI</sequence>
<comment type="caution">
    <text evidence="1">The sequence shown here is derived from an EMBL/GenBank/DDBJ whole genome shotgun (WGS) entry which is preliminary data.</text>
</comment>
<reference evidence="2" key="1">
    <citation type="submission" date="2024-07" db="EMBL/GenBank/DDBJ databases">
        <title>Two chromosome-level genome assemblies of Korean endemic species Abeliophyllum distichum and Forsythia ovata (Oleaceae).</title>
        <authorList>
            <person name="Jang H."/>
        </authorList>
    </citation>
    <scope>NUCLEOTIDE SEQUENCE [LARGE SCALE GENOMIC DNA]</scope>
</reference>
<accession>A0ABD1TI09</accession>